<evidence type="ECO:0000313" key="2">
    <source>
        <dbReference type="EMBL" id="OGG26365.1"/>
    </source>
</evidence>
<accession>A0A1F6ANV2</accession>
<organism evidence="2 3">
    <name type="scientific">Candidatus Gottesmanbacteria bacterium RIFCSPLOWO2_01_FULL_39_12b</name>
    <dbReference type="NCBI Taxonomy" id="1798388"/>
    <lineage>
        <taxon>Bacteria</taxon>
        <taxon>Candidatus Gottesmaniibacteriota</taxon>
    </lineage>
</organism>
<evidence type="ECO:0000313" key="3">
    <source>
        <dbReference type="Proteomes" id="UP000176609"/>
    </source>
</evidence>
<protein>
    <submittedName>
        <fullName evidence="2">Uncharacterized protein</fullName>
    </submittedName>
</protein>
<dbReference type="AlphaFoldDB" id="A0A1F6ANV2"/>
<comment type="caution">
    <text evidence="2">The sequence shown here is derived from an EMBL/GenBank/DDBJ whole genome shotgun (WGS) entry which is preliminary data.</text>
</comment>
<gene>
    <name evidence="2" type="ORF">A2960_03470</name>
</gene>
<dbReference type="Proteomes" id="UP000176609">
    <property type="component" value="Unassembled WGS sequence"/>
</dbReference>
<sequence>MIDQKSIPINDGSDPNIPTRKSNQEVYYPLWDEDSSIEWSPDGRFMLLWVFIGCYQCENDRLLYAQDTRTDNFVYIGMPYAHNKYNIDWINNNTVRWEEAGMRQATQQEFNEQEANLGYARYTHPIVKENLGYITKEL</sequence>
<evidence type="ECO:0000256" key="1">
    <source>
        <dbReference type="SAM" id="MobiDB-lite"/>
    </source>
</evidence>
<dbReference type="EMBL" id="MFJR01000010">
    <property type="protein sequence ID" value="OGG26365.1"/>
    <property type="molecule type" value="Genomic_DNA"/>
</dbReference>
<reference evidence="2 3" key="1">
    <citation type="journal article" date="2016" name="Nat. Commun.">
        <title>Thousands of microbial genomes shed light on interconnected biogeochemical processes in an aquifer system.</title>
        <authorList>
            <person name="Anantharaman K."/>
            <person name="Brown C.T."/>
            <person name="Hug L.A."/>
            <person name="Sharon I."/>
            <person name="Castelle C.J."/>
            <person name="Probst A.J."/>
            <person name="Thomas B.C."/>
            <person name="Singh A."/>
            <person name="Wilkins M.J."/>
            <person name="Karaoz U."/>
            <person name="Brodie E.L."/>
            <person name="Williams K.H."/>
            <person name="Hubbard S.S."/>
            <person name="Banfield J.F."/>
        </authorList>
    </citation>
    <scope>NUCLEOTIDE SEQUENCE [LARGE SCALE GENOMIC DNA]</scope>
</reference>
<proteinExistence type="predicted"/>
<feature type="region of interest" description="Disordered" evidence="1">
    <location>
        <begin position="1"/>
        <end position="20"/>
    </location>
</feature>
<name>A0A1F6ANV2_9BACT</name>